<gene>
    <name evidence="3" type="ORF">CS006_09250</name>
</gene>
<evidence type="ECO:0000256" key="2">
    <source>
        <dbReference type="SAM" id="Phobius"/>
    </source>
</evidence>
<accession>A0A2M9H7G8</accession>
<feature type="region of interest" description="Disordered" evidence="1">
    <location>
        <begin position="34"/>
        <end position="83"/>
    </location>
</feature>
<feature type="compositionally biased region" description="Basic and acidic residues" evidence="1">
    <location>
        <begin position="39"/>
        <end position="57"/>
    </location>
</feature>
<evidence type="ECO:0000256" key="1">
    <source>
        <dbReference type="SAM" id="MobiDB-lite"/>
    </source>
</evidence>
<dbReference type="EMBL" id="PEBI01000004">
    <property type="protein sequence ID" value="PJM72735.1"/>
    <property type="molecule type" value="Genomic_DNA"/>
</dbReference>
<dbReference type="Gene3D" id="1.25.40.10">
    <property type="entry name" value="Tetratricopeptide repeat domain"/>
    <property type="match status" value="1"/>
</dbReference>
<protein>
    <recommendedName>
        <fullName evidence="5">Tetratricopeptide repeat protein</fullName>
    </recommendedName>
</protein>
<keyword evidence="2" id="KW-0812">Transmembrane</keyword>
<proteinExistence type="predicted"/>
<keyword evidence="4" id="KW-1185">Reference proteome</keyword>
<feature type="compositionally biased region" description="Low complexity" evidence="1">
    <location>
        <begin position="666"/>
        <end position="682"/>
    </location>
</feature>
<dbReference type="Proteomes" id="UP000229095">
    <property type="component" value="Unassembled WGS sequence"/>
</dbReference>
<organism evidence="3 4">
    <name type="scientific">Bifidobacterium primatium</name>
    <dbReference type="NCBI Taxonomy" id="2045438"/>
    <lineage>
        <taxon>Bacteria</taxon>
        <taxon>Bacillati</taxon>
        <taxon>Actinomycetota</taxon>
        <taxon>Actinomycetes</taxon>
        <taxon>Bifidobacteriales</taxon>
        <taxon>Bifidobacteriaceae</taxon>
        <taxon>Bifidobacterium</taxon>
    </lineage>
</organism>
<evidence type="ECO:0000313" key="3">
    <source>
        <dbReference type="EMBL" id="PJM72735.1"/>
    </source>
</evidence>
<keyword evidence="2" id="KW-1133">Transmembrane helix</keyword>
<keyword evidence="2" id="KW-0472">Membrane</keyword>
<sequence>MSSSSHRHDRKRSRYARLLRSFVDRTTGRIKDAAGFGHIESDRAAGHGGDGRADADRTAAAARAAGPDAAAKRTPASKRTSVRTPAGRAAFDAFLDHKVTLKPLVRRHVLPKLPGLPPHLSVGWVQFPETGGDGYSLAVFTDRNHCAPIAFVDRQGRVFAGTQIRPDVQRAEPVFLFAKESEIEVPRSRLDGQGPMGSDEDDGELFHALQGGIVGRDETGEMTWLASWLKADNRYTLEQMRADLPVSLRADLEFRDAIAIAFFAAYLLPTLDGFVVGFGAGNIFRRLRREAPVGAIRRSIKDTLQARAHGMRASGLEDHFADLMNEAGALDTIEGLEAVHGAEPLHLYSSPYSGAYFFGWDSSLEFRPALASLRIEGNLNRFAAVSMWLERNARIGVYPTEDTVTRAQAAQLDRALLLNPALTALPLEEEPGDSFDPVHGDGTSALMAMVDAAREAARETAMGRGSRDANGSEWVYRQTFASLVRKLRLPYRFDVEFRSNLAEGNVAIGFTTAGTSMMPSTRYDENRREWVRLTDAERASFGVDYNLRVGLMLAALAFGVDSHVSHVSLHIDSIGLEEAVAEQNSAISAMMNEALTTFERMRTGSMGGGTKADPKDGDFHGNPSAQMPAAAETIATTDAPSHTEPSSMGETPTAADPSSGIDPSAVESSGVSGTSGVSETSSNPEGTTDAADGESVDRAFEDLMQGMDLDEMAFSLSPDDMDGENGGGFPDGYGDGFAGDYGDDYDGEAAGDAMAADGDVAQDDPIAALRRNPTVRNLVTVTFDRDMFLDHVRSLGLGEPRKVYRDFHAVMDIDGAGALQPINAEFDIRDNKYSPLGSQEEPELSDQHFSRPLSTVLGAKDALGLSIQRADVLQHAVNEFHRLADDTGSSVDKARRAMEVIQRIADPELFDIASDVTSALIDGRDTPDAKFTLTDRLDAERVKARDLLFGGQPQKAVEVAESAVADLDSLFAGSGGVPRYFNSYAERVVYNRLFATPDERTLLIPDNLFYAHMELADVRAQLEGPEKALPHLNAMVSYAPAYPLSHLRLSIQLARAQDWDSARAACLNALRVALDRDDAAFAYYRLAYAEWMRDEFDVAAAAYLMSDYISSGAVPALEGEFNELMARARSQCIPVPQNVDDAKRVLAEHDLPVWPAPETLSIVRDAARMCVDNALFVPARTLSMAAARMDEHDGLDAIQIQFLRSLNN</sequence>
<evidence type="ECO:0000313" key="4">
    <source>
        <dbReference type="Proteomes" id="UP000229095"/>
    </source>
</evidence>
<feature type="region of interest" description="Disordered" evidence="1">
    <location>
        <begin position="602"/>
        <end position="695"/>
    </location>
</feature>
<name>A0A2M9H7G8_9BIFI</name>
<evidence type="ECO:0008006" key="5">
    <source>
        <dbReference type="Google" id="ProtNLM"/>
    </source>
</evidence>
<feature type="compositionally biased region" description="Low complexity" evidence="1">
    <location>
        <begin position="58"/>
        <end position="74"/>
    </location>
</feature>
<dbReference type="AlphaFoldDB" id="A0A2M9H7G8"/>
<reference evidence="3 4" key="1">
    <citation type="submission" date="2017-10" db="EMBL/GenBank/DDBJ databases">
        <title>Draft genome sequences of strains TRE 1, TRE 9, TRE H and TRI 7, isolated from tamarins, belonging to four potential novel Bifidobacterium species.</title>
        <authorList>
            <person name="Mattarelli P."/>
            <person name="Modesto M."/>
            <person name="Puglisi E."/>
            <person name="Morelli L."/>
            <person name="Spezio C."/>
            <person name="Bonetti A."/>
            <person name="Sandri C."/>
        </authorList>
    </citation>
    <scope>NUCLEOTIDE SEQUENCE [LARGE SCALE GENOMIC DNA]</scope>
    <source>
        <strain evidence="4">TRE1</strain>
    </source>
</reference>
<dbReference type="SUPFAM" id="SSF48452">
    <property type="entry name" value="TPR-like"/>
    <property type="match status" value="1"/>
</dbReference>
<dbReference type="InterPro" id="IPR011990">
    <property type="entry name" value="TPR-like_helical_dom_sf"/>
</dbReference>
<comment type="caution">
    <text evidence="3">The sequence shown here is derived from an EMBL/GenBank/DDBJ whole genome shotgun (WGS) entry which is preliminary data.</text>
</comment>
<feature type="transmembrane region" description="Helical" evidence="2">
    <location>
        <begin position="257"/>
        <end position="280"/>
    </location>
</feature>
<feature type="compositionally biased region" description="Polar residues" evidence="1">
    <location>
        <begin position="634"/>
        <end position="650"/>
    </location>
</feature>